<dbReference type="PANTHER" id="PTHR10947:SF0">
    <property type="entry name" value="PHENYLALANINE--TRNA LIGASE BETA SUBUNIT"/>
    <property type="match status" value="1"/>
</dbReference>
<dbReference type="SUPFAM" id="SSF55681">
    <property type="entry name" value="Class II aaRS and biotin synthetases"/>
    <property type="match status" value="1"/>
</dbReference>
<dbReference type="SMART" id="SM00896">
    <property type="entry name" value="FDX-ACB"/>
    <property type="match status" value="1"/>
</dbReference>
<evidence type="ECO:0000313" key="13">
    <source>
        <dbReference type="Proteomes" id="UP000315589"/>
    </source>
</evidence>
<evidence type="ECO:0000259" key="10">
    <source>
        <dbReference type="PROSITE" id="PS51447"/>
    </source>
</evidence>
<dbReference type="GO" id="GO:0003723">
    <property type="term" value="F:RNA binding"/>
    <property type="evidence" value="ECO:0007669"/>
    <property type="project" value="InterPro"/>
</dbReference>
<dbReference type="Proteomes" id="UP000315589">
    <property type="component" value="Unassembled WGS sequence"/>
</dbReference>
<evidence type="ECO:0000256" key="7">
    <source>
        <dbReference type="ARBA" id="ARBA00022842"/>
    </source>
</evidence>
<dbReference type="PROSITE" id="PS51447">
    <property type="entry name" value="FDX_ACB"/>
    <property type="match status" value="1"/>
</dbReference>
<dbReference type="Gene3D" id="3.30.70.380">
    <property type="entry name" value="Ferrodoxin-fold anticodon-binding domain"/>
    <property type="match status" value="1"/>
</dbReference>
<keyword evidence="9" id="KW-0030">Aminoacyl-tRNA synthetase</keyword>
<keyword evidence="3" id="KW-0436">Ligase</keyword>
<keyword evidence="7" id="KW-0460">Magnesium</keyword>
<keyword evidence="8" id="KW-0648">Protein biosynthesis</keyword>
<dbReference type="GO" id="GO:0000287">
    <property type="term" value="F:magnesium ion binding"/>
    <property type="evidence" value="ECO:0007669"/>
    <property type="project" value="InterPro"/>
</dbReference>
<evidence type="ECO:0000313" key="12">
    <source>
        <dbReference type="EMBL" id="TSC93856.1"/>
    </source>
</evidence>
<dbReference type="InterPro" id="IPR045060">
    <property type="entry name" value="Phe-tRNA-ligase_IIc_bsu"/>
</dbReference>
<evidence type="ECO:0000256" key="9">
    <source>
        <dbReference type="ARBA" id="ARBA00023146"/>
    </source>
</evidence>
<keyword evidence="5" id="KW-0547">Nucleotide-binding</keyword>
<dbReference type="InterPro" id="IPR045864">
    <property type="entry name" value="aa-tRNA-synth_II/BPL/LPL"/>
</dbReference>
<organism evidence="12 13">
    <name type="scientific">Candidatus Berkelbacteria bacterium Licking1014_85</name>
    <dbReference type="NCBI Taxonomy" id="2017148"/>
    <lineage>
        <taxon>Bacteria</taxon>
        <taxon>Candidatus Berkelbacteria</taxon>
    </lineage>
</organism>
<name>A0A554LLV4_9BACT</name>
<evidence type="ECO:0000256" key="4">
    <source>
        <dbReference type="ARBA" id="ARBA00022723"/>
    </source>
</evidence>
<evidence type="ECO:0000256" key="5">
    <source>
        <dbReference type="ARBA" id="ARBA00022741"/>
    </source>
</evidence>
<dbReference type="SMART" id="SM00874">
    <property type="entry name" value="B5"/>
    <property type="match status" value="1"/>
</dbReference>
<dbReference type="GO" id="GO:0009328">
    <property type="term" value="C:phenylalanine-tRNA ligase complex"/>
    <property type="evidence" value="ECO:0007669"/>
    <property type="project" value="TreeGrafter"/>
</dbReference>
<evidence type="ECO:0000256" key="2">
    <source>
        <dbReference type="ARBA" id="ARBA00012814"/>
    </source>
</evidence>
<dbReference type="InterPro" id="IPR005121">
    <property type="entry name" value="Fdx_antiC-bd"/>
</dbReference>
<dbReference type="GO" id="GO:0006432">
    <property type="term" value="P:phenylalanyl-tRNA aminoacylation"/>
    <property type="evidence" value="ECO:0007669"/>
    <property type="project" value="InterPro"/>
</dbReference>
<feature type="domain" description="B5" evidence="11">
    <location>
        <begin position="280"/>
        <end position="351"/>
    </location>
</feature>
<keyword evidence="6" id="KW-0067">ATP-binding</keyword>
<evidence type="ECO:0000256" key="6">
    <source>
        <dbReference type="ARBA" id="ARBA00022840"/>
    </source>
</evidence>
<dbReference type="PROSITE" id="PS51483">
    <property type="entry name" value="B5"/>
    <property type="match status" value="1"/>
</dbReference>
<dbReference type="GO" id="GO:0005524">
    <property type="term" value="F:ATP binding"/>
    <property type="evidence" value="ECO:0007669"/>
    <property type="project" value="UniProtKB-KW"/>
</dbReference>
<sequence>MIYPLDWLKEYVKLPEDLKELADICIALGYDVENITNEIIDLEITPNRGDVLSIIGLARDLGIFLNQKIELPNNFDNYNYNCKTLKFNFETPKLVSRFSGLIVENIKIQSSPEYIQTRLKLSGINPINNIVDLTNYIMLECGQPLHAFDLNKIGSNFLIRFAKINETVTTLDGINRKLSTNNLIAESNNKIIDLIGIMGGENSAVDNNTMRIFIQAGIFDAQNIRQTSKKLNLKTEASYRYERQIDFSSPINALELASKSINENNWGKIIEQFDIINQKPEEIRIPFDTSKINHLIGENFDANSIRDSLQASGCEIKDNVAIIPSHRFDLKIWQDLAEEITRIYGYNKLTRKIIDKTDAKPNNSSYWKIVNLMNQFIDEGFFEVKTYSFVSKNEIPENTNPVLIPNPMSKEFEAMRTSLVPQLVKVFSKNPWDTTTKIFEAGNVFNPTETTNFALASWKPLGIEGEQKLDITDNLAKLYKIRKPIYYFEVSLEEAYKIFKPIDTKPDIEELTQYKYVHYSQIYPTIIDISFIIDKNQPIETIESEILQLDKHIFQVEMFDSFASAKIGEKNISYAYHIMLENCNKEKTENITQMIYKIIKEKYNATIR</sequence>
<dbReference type="Gene3D" id="3.50.40.10">
    <property type="entry name" value="Phenylalanyl-trna Synthetase, Chain B, domain 3"/>
    <property type="match status" value="1"/>
</dbReference>
<dbReference type="EC" id="6.1.1.20" evidence="2"/>
<dbReference type="GO" id="GO:0004826">
    <property type="term" value="F:phenylalanine-tRNA ligase activity"/>
    <property type="evidence" value="ECO:0007669"/>
    <property type="project" value="UniProtKB-EC"/>
</dbReference>
<dbReference type="InterPro" id="IPR041616">
    <property type="entry name" value="PheRS_beta_core"/>
</dbReference>
<dbReference type="Gene3D" id="3.30.930.10">
    <property type="entry name" value="Bira Bifunctional Protein, Domain 2"/>
    <property type="match status" value="1"/>
</dbReference>
<evidence type="ECO:0000256" key="8">
    <source>
        <dbReference type="ARBA" id="ARBA00022917"/>
    </source>
</evidence>
<comment type="cofactor">
    <cofactor evidence="1">
        <name>Mg(2+)</name>
        <dbReference type="ChEBI" id="CHEBI:18420"/>
    </cofactor>
</comment>
<comment type="caution">
    <text evidence="12">The sequence shown here is derived from an EMBL/GenBank/DDBJ whole genome shotgun (WGS) entry which is preliminary data.</text>
</comment>
<dbReference type="InterPro" id="IPR020825">
    <property type="entry name" value="Phe-tRNA_synthase-like_B3/B4"/>
</dbReference>
<evidence type="ECO:0000256" key="1">
    <source>
        <dbReference type="ARBA" id="ARBA00001946"/>
    </source>
</evidence>
<protein>
    <recommendedName>
        <fullName evidence="2">phenylalanine--tRNA ligase</fullName>
        <ecNumber evidence="2">6.1.1.20</ecNumber>
    </recommendedName>
</protein>
<dbReference type="InterPro" id="IPR005146">
    <property type="entry name" value="B3/B4_tRNA-bd"/>
</dbReference>
<dbReference type="SUPFAM" id="SSF54991">
    <property type="entry name" value="Anticodon-binding domain of PheRS"/>
    <property type="match status" value="1"/>
</dbReference>
<dbReference type="Pfam" id="PF03147">
    <property type="entry name" value="FDX-ACB"/>
    <property type="match status" value="1"/>
</dbReference>
<reference evidence="12 13" key="1">
    <citation type="submission" date="2017-07" db="EMBL/GenBank/DDBJ databases">
        <title>Mechanisms for carbon and nitrogen cycling indicate functional differentiation within the Candidate Phyla Radiation.</title>
        <authorList>
            <person name="Danczak R.E."/>
            <person name="Johnston M.D."/>
            <person name="Kenah C."/>
            <person name="Slattery M."/>
            <person name="Wrighton K.C."/>
            <person name="Wilkins M.J."/>
        </authorList>
    </citation>
    <scope>NUCLEOTIDE SEQUENCE [LARGE SCALE GENOMIC DNA]</scope>
    <source>
        <strain evidence="12">Licking1014_85</strain>
    </source>
</reference>
<dbReference type="AlphaFoldDB" id="A0A554LLV4"/>
<dbReference type="SUPFAM" id="SSF46955">
    <property type="entry name" value="Putative DNA-binding domain"/>
    <property type="match status" value="2"/>
</dbReference>
<evidence type="ECO:0000259" key="11">
    <source>
        <dbReference type="PROSITE" id="PS51483"/>
    </source>
</evidence>
<dbReference type="InterPro" id="IPR009061">
    <property type="entry name" value="DNA-bd_dom_put_sf"/>
</dbReference>
<evidence type="ECO:0000256" key="3">
    <source>
        <dbReference type="ARBA" id="ARBA00022598"/>
    </source>
</evidence>
<dbReference type="Pfam" id="PF17759">
    <property type="entry name" value="tRNA_synthFbeta"/>
    <property type="match status" value="1"/>
</dbReference>
<keyword evidence="4" id="KW-0479">Metal-binding</keyword>
<dbReference type="Gene3D" id="3.30.56.10">
    <property type="match status" value="2"/>
</dbReference>
<dbReference type="Pfam" id="PF03484">
    <property type="entry name" value="B5"/>
    <property type="match status" value="1"/>
</dbReference>
<proteinExistence type="predicted"/>
<dbReference type="SUPFAM" id="SSF56037">
    <property type="entry name" value="PheT/TilS domain"/>
    <property type="match status" value="1"/>
</dbReference>
<dbReference type="Pfam" id="PF03483">
    <property type="entry name" value="B3_4"/>
    <property type="match status" value="1"/>
</dbReference>
<dbReference type="EMBL" id="VMGI01000008">
    <property type="protein sequence ID" value="TSC93856.1"/>
    <property type="molecule type" value="Genomic_DNA"/>
</dbReference>
<dbReference type="InterPro" id="IPR005147">
    <property type="entry name" value="tRNA_synthase_B5-dom"/>
</dbReference>
<dbReference type="SMART" id="SM00873">
    <property type="entry name" value="B3_4"/>
    <property type="match status" value="1"/>
</dbReference>
<dbReference type="InterPro" id="IPR036690">
    <property type="entry name" value="Fdx_antiC-bd_sf"/>
</dbReference>
<feature type="domain" description="FDX-ACB" evidence="10">
    <location>
        <begin position="520"/>
        <end position="608"/>
    </location>
</feature>
<accession>A0A554LLV4</accession>
<dbReference type="PANTHER" id="PTHR10947">
    <property type="entry name" value="PHENYLALANYL-TRNA SYNTHETASE BETA CHAIN AND LEUCINE-RICH REPEAT-CONTAINING PROTEIN 47"/>
    <property type="match status" value="1"/>
</dbReference>
<gene>
    <name evidence="12" type="ORF">CEN91_101</name>
</gene>